<accession>A0A5B7DK26</accession>
<gene>
    <name evidence="1" type="ORF">E2C01_014965</name>
</gene>
<name>A0A5B7DK26_PORTR</name>
<comment type="caution">
    <text evidence="1">The sequence shown here is derived from an EMBL/GenBank/DDBJ whole genome shotgun (WGS) entry which is preliminary data.</text>
</comment>
<keyword evidence="2" id="KW-1185">Reference proteome</keyword>
<evidence type="ECO:0000313" key="2">
    <source>
        <dbReference type="Proteomes" id="UP000324222"/>
    </source>
</evidence>
<proteinExistence type="predicted"/>
<reference evidence="1 2" key="1">
    <citation type="submission" date="2019-05" db="EMBL/GenBank/DDBJ databases">
        <title>Another draft genome of Portunus trituberculatus and its Hox gene families provides insights of decapod evolution.</title>
        <authorList>
            <person name="Jeong J.-H."/>
            <person name="Song I."/>
            <person name="Kim S."/>
            <person name="Choi T."/>
            <person name="Kim D."/>
            <person name="Ryu S."/>
            <person name="Kim W."/>
        </authorList>
    </citation>
    <scope>NUCLEOTIDE SEQUENCE [LARGE SCALE GENOMIC DNA]</scope>
    <source>
        <tissue evidence="1">Muscle</tissue>
    </source>
</reference>
<sequence>MQVQVVACPSEPKLPAFVHSHRWVGGAPSKASSAGSRPKFSVRGAVSADPRANGFHFSLPASYSRLLHNQFPQCSDAPNNFVDTVVRPSPKAVEGPWGKVEIKGLVRLARKAAWPWSVRRVRGNGAAAAAASCILTPRLETSHFYFCYSSPKTLQQALFPSKSAIPVLSNFSHPLHHGSGVLQPRVRI</sequence>
<dbReference type="EMBL" id="VSRR010001036">
    <property type="protein sequence ID" value="MPC21961.1"/>
    <property type="molecule type" value="Genomic_DNA"/>
</dbReference>
<protein>
    <submittedName>
        <fullName evidence="1">Uncharacterized protein</fullName>
    </submittedName>
</protein>
<organism evidence="1 2">
    <name type="scientific">Portunus trituberculatus</name>
    <name type="common">Swimming crab</name>
    <name type="synonym">Neptunus trituberculatus</name>
    <dbReference type="NCBI Taxonomy" id="210409"/>
    <lineage>
        <taxon>Eukaryota</taxon>
        <taxon>Metazoa</taxon>
        <taxon>Ecdysozoa</taxon>
        <taxon>Arthropoda</taxon>
        <taxon>Crustacea</taxon>
        <taxon>Multicrustacea</taxon>
        <taxon>Malacostraca</taxon>
        <taxon>Eumalacostraca</taxon>
        <taxon>Eucarida</taxon>
        <taxon>Decapoda</taxon>
        <taxon>Pleocyemata</taxon>
        <taxon>Brachyura</taxon>
        <taxon>Eubrachyura</taxon>
        <taxon>Portunoidea</taxon>
        <taxon>Portunidae</taxon>
        <taxon>Portuninae</taxon>
        <taxon>Portunus</taxon>
    </lineage>
</organism>
<dbReference type="Proteomes" id="UP000324222">
    <property type="component" value="Unassembled WGS sequence"/>
</dbReference>
<dbReference type="AlphaFoldDB" id="A0A5B7DK26"/>
<evidence type="ECO:0000313" key="1">
    <source>
        <dbReference type="EMBL" id="MPC21961.1"/>
    </source>
</evidence>